<dbReference type="InterPro" id="IPR055180">
    <property type="entry name" value="HsdR_RecA-like_helicase_dom_2"/>
</dbReference>
<accession>A0ABX7IQP7</accession>
<dbReference type="PROSITE" id="PS51192">
    <property type="entry name" value="HELICASE_ATP_BIND_1"/>
    <property type="match status" value="1"/>
</dbReference>
<evidence type="ECO:0000256" key="9">
    <source>
        <dbReference type="ARBA" id="ARBA00023125"/>
    </source>
</evidence>
<sequence length="1104" mass="128265">MAQGKVKNFISEDDIEMALLQHLQHIHGFDVLNCFTAKPDELNDGSHRQDKRDVILVDRLRDACIRLNPAVPDNIIDEQVLPKLMDRRIAMSPIKANRELDELIRNGVPVVFEDENGVKQDEKVKLIDFPSFQSTGESFSVTKSKNHYIAVQQLWIKSSVQAPYAGYRRPDVILYVNGLPLVFVELKNSNVKLRSAYDDNLEAYKHDIPQLFHCNAFCILSNAIETKVGSFTAGWEHFFSWLRVDNEKEVIDRKKIAKEGTSIQRVVNSLCAPTKLLDYVENFVLFHKDTTKIIAQNHQFMGVNQAFERFQQRKTHDGKLGVFWHTQGSGKSFSMIFYVRKIFRKITGDFSFVVVTDRKDLDDQIYRNFLNTNTVNKTDAAQPKNSDILRDYLGLNKKLVFTLIQKFRYPKGKKFPWLLDKSDREVIVIVDEAHRTQYKDLAENMRAGLKGAHFIAFTGTPLLGKGRKTNKWFGDYVSEYNFQQAMEDGATVPLFYHKRVPEVLLQNDDLGEEFYELLEDQNLDDAQQQKFEKKFAKEMQVIVRDDRLDTIAQDIVYHFPRRGYLGKGMVISLDKFTAVKMYDKVQKHWKAEIKRLRGIVNSTDNDIERERFKKMIAYMKSVDMAVVISDSKADEKKFELAKLNIKPHAERFEKIDEHGQGIEENFKDPENPLQLVFVCAMWLTGFDAQTVSTLYIDKPMKDHTLMQTIARANRVASYQIQGYNGKLVEKKNGEIVDYYNVFRNMKKALNDYAQGEENSAQPVQEKSELFRLLDDAIAQAYGWCQEINIDLNAIADQDEVFKNIELFDYYADILLSKDEWRKSFYVYDNTVSSLYEACKPEILQQKRRPLIAVIQYLRGIFDSKIDEADIDELTMQISELLDESVVVDNAEKFSIKEHQAQYNIVQKGKTWDLSKLNFEKLKEEFAQATYKNIEIAEVKAFIENKLQQMMQVNLNRTDFAVKLQEIIDKYNAGGSSTENYFDDLMDFAENLKEEDERHVREGLTEDELELYDLLKKEKLTKAEEQNVKLAAKDLIVRLLQSHPKVLVQDWWKDGQTQRQVRAAIEDVLDKDLPDSYGRVEFKEKCDRVYDMIVDFAANGKKWVA</sequence>
<name>A0ABX7IQP7_9GAMM</name>
<feature type="domain" description="Helicase ATP-binding" evidence="11">
    <location>
        <begin position="312"/>
        <end position="479"/>
    </location>
</feature>
<dbReference type="NCBIfam" id="TIGR00348">
    <property type="entry name" value="hsdR"/>
    <property type="match status" value="1"/>
</dbReference>
<dbReference type="Proteomes" id="UP000644167">
    <property type="component" value="Chromosome"/>
</dbReference>
<dbReference type="EMBL" id="CP070273">
    <property type="protein sequence ID" value="QRV24063.1"/>
    <property type="molecule type" value="Genomic_DNA"/>
</dbReference>
<dbReference type="Gene3D" id="3.40.50.300">
    <property type="entry name" value="P-loop containing nucleotide triphosphate hydrolases"/>
    <property type="match status" value="2"/>
</dbReference>
<keyword evidence="4 10" id="KW-0547">Nucleotide-binding</keyword>
<keyword evidence="6 12" id="KW-0255">Endonuclease</keyword>
<gene>
    <name evidence="12" type="ORF">JSY38_00505</name>
</gene>
<dbReference type="InterPro" id="IPR040980">
    <property type="entry name" value="SWI2_SNF2"/>
</dbReference>
<dbReference type="Pfam" id="PF22679">
    <property type="entry name" value="T1R_D3-like"/>
    <property type="match status" value="1"/>
</dbReference>
<evidence type="ECO:0000256" key="7">
    <source>
        <dbReference type="ARBA" id="ARBA00022801"/>
    </source>
</evidence>
<evidence type="ECO:0000256" key="4">
    <source>
        <dbReference type="ARBA" id="ARBA00022741"/>
    </source>
</evidence>
<comment type="similarity">
    <text evidence="2 10">Belongs to the HsdR family.</text>
</comment>
<dbReference type="Gene3D" id="3.90.1570.50">
    <property type="match status" value="1"/>
</dbReference>
<dbReference type="Pfam" id="PF11867">
    <property type="entry name" value="T1RH-like_C"/>
    <property type="match status" value="1"/>
</dbReference>
<dbReference type="InterPro" id="IPR007409">
    <property type="entry name" value="Restrct_endonuc_type1_HsdR_N"/>
</dbReference>
<dbReference type="EC" id="3.1.21.3" evidence="10"/>
<evidence type="ECO:0000256" key="1">
    <source>
        <dbReference type="ARBA" id="ARBA00000851"/>
    </source>
</evidence>
<dbReference type="GO" id="GO:0004519">
    <property type="term" value="F:endonuclease activity"/>
    <property type="evidence" value="ECO:0007669"/>
    <property type="project" value="UniProtKB-KW"/>
</dbReference>
<dbReference type="InterPro" id="IPR021810">
    <property type="entry name" value="T1RH-like_C"/>
</dbReference>
<comment type="function">
    <text evidence="10">Subunit R is required for both nuclease and ATPase activities, but not for modification.</text>
</comment>
<comment type="catalytic activity">
    <reaction evidence="1 10">
        <text>Endonucleolytic cleavage of DNA to give random double-stranded fragments with terminal 5'-phosphates, ATP is simultaneously hydrolyzed.</text>
        <dbReference type="EC" id="3.1.21.3"/>
    </reaction>
</comment>
<dbReference type="InterPro" id="IPR014001">
    <property type="entry name" value="Helicase_ATP-bd"/>
</dbReference>
<dbReference type="SUPFAM" id="SSF52540">
    <property type="entry name" value="P-loop containing nucleoside triphosphate hydrolases"/>
    <property type="match status" value="1"/>
</dbReference>
<reference evidence="12 13" key="1">
    <citation type="submission" date="2021-02" db="EMBL/GenBank/DDBJ databases">
        <title>The genome of Marinomonas foliarum JZW.</title>
        <authorList>
            <person name="Sun M."/>
        </authorList>
    </citation>
    <scope>NUCLEOTIDE SEQUENCE [LARGE SCALE GENOMIC DNA]</scope>
    <source>
        <strain evidence="12 13">JZW</strain>
    </source>
</reference>
<keyword evidence="8 10" id="KW-0067">ATP-binding</keyword>
<dbReference type="InterPro" id="IPR051268">
    <property type="entry name" value="Type-I_R_enzyme_R_subunit"/>
</dbReference>
<dbReference type="Pfam" id="PF04313">
    <property type="entry name" value="HSDR_N"/>
    <property type="match status" value="1"/>
</dbReference>
<protein>
    <recommendedName>
        <fullName evidence="10">Type I restriction enzyme endonuclease subunit</fullName>
        <shortName evidence="10">R protein</shortName>
        <ecNumber evidence="10">3.1.21.3</ecNumber>
    </recommendedName>
</protein>
<dbReference type="CDD" id="cd22332">
    <property type="entry name" value="HsdR_N"/>
    <property type="match status" value="1"/>
</dbReference>
<evidence type="ECO:0000259" key="11">
    <source>
        <dbReference type="PROSITE" id="PS51192"/>
    </source>
</evidence>
<dbReference type="SMART" id="SM00487">
    <property type="entry name" value="DEXDc"/>
    <property type="match status" value="1"/>
</dbReference>
<comment type="subunit">
    <text evidence="10">The type I restriction/modification system is composed of three polypeptides R, M and S.</text>
</comment>
<evidence type="ECO:0000313" key="13">
    <source>
        <dbReference type="Proteomes" id="UP000644167"/>
    </source>
</evidence>
<keyword evidence="3" id="KW-0540">Nuclease</keyword>
<evidence type="ECO:0000256" key="3">
    <source>
        <dbReference type="ARBA" id="ARBA00022722"/>
    </source>
</evidence>
<evidence type="ECO:0000256" key="10">
    <source>
        <dbReference type="RuleBase" id="RU364115"/>
    </source>
</evidence>
<dbReference type="PANTHER" id="PTHR30195">
    <property type="entry name" value="TYPE I SITE-SPECIFIC DEOXYRIBONUCLEASE PROTEIN SUBUNIT M AND R"/>
    <property type="match status" value="1"/>
</dbReference>
<keyword evidence="9 10" id="KW-0238">DNA-binding</keyword>
<dbReference type="InterPro" id="IPR004473">
    <property type="entry name" value="Restrct_endonuc_typeI_HsdR"/>
</dbReference>
<evidence type="ECO:0000256" key="2">
    <source>
        <dbReference type="ARBA" id="ARBA00008598"/>
    </source>
</evidence>
<keyword evidence="13" id="KW-1185">Reference proteome</keyword>
<dbReference type="InterPro" id="IPR027417">
    <property type="entry name" value="P-loop_NTPase"/>
</dbReference>
<evidence type="ECO:0000313" key="12">
    <source>
        <dbReference type="EMBL" id="QRV24063.1"/>
    </source>
</evidence>
<evidence type="ECO:0000256" key="5">
    <source>
        <dbReference type="ARBA" id="ARBA00022747"/>
    </source>
</evidence>
<dbReference type="PANTHER" id="PTHR30195:SF15">
    <property type="entry name" value="TYPE I RESTRICTION ENZYME HINDI ENDONUCLEASE SUBUNIT"/>
    <property type="match status" value="1"/>
</dbReference>
<evidence type="ECO:0000256" key="6">
    <source>
        <dbReference type="ARBA" id="ARBA00022759"/>
    </source>
</evidence>
<dbReference type="RefSeq" id="WP_205114734.1">
    <property type="nucleotide sequence ID" value="NZ_CP070273.1"/>
</dbReference>
<organism evidence="12 13">
    <name type="scientific">Marinomonas foliarum</name>
    <dbReference type="NCBI Taxonomy" id="491950"/>
    <lineage>
        <taxon>Bacteria</taxon>
        <taxon>Pseudomonadati</taxon>
        <taxon>Pseudomonadota</taxon>
        <taxon>Gammaproteobacteria</taxon>
        <taxon>Oceanospirillales</taxon>
        <taxon>Oceanospirillaceae</taxon>
        <taxon>Marinomonas</taxon>
    </lineage>
</organism>
<dbReference type="Pfam" id="PF18766">
    <property type="entry name" value="SWI2_SNF2"/>
    <property type="match status" value="1"/>
</dbReference>
<proteinExistence type="inferred from homology"/>
<evidence type="ECO:0000256" key="8">
    <source>
        <dbReference type="ARBA" id="ARBA00022840"/>
    </source>
</evidence>
<keyword evidence="5 10" id="KW-0680">Restriction system</keyword>
<keyword evidence="7 10" id="KW-0378">Hydrolase</keyword>